<proteinExistence type="predicted"/>
<accession>A0A4R2IEX9</accession>
<dbReference type="EMBL" id="SLWR01000014">
    <property type="protein sequence ID" value="TCO42188.1"/>
    <property type="molecule type" value="Genomic_DNA"/>
</dbReference>
<dbReference type="Proteomes" id="UP000295573">
    <property type="component" value="Unassembled WGS sequence"/>
</dbReference>
<evidence type="ECO:0000313" key="1">
    <source>
        <dbReference type="EMBL" id="TCO42188.1"/>
    </source>
</evidence>
<keyword evidence="2" id="KW-1185">Reference proteome</keyword>
<protein>
    <submittedName>
        <fullName evidence="1">Uncharacterized protein</fullName>
    </submittedName>
</protein>
<name>A0A4R2IEX9_9ACTN</name>
<sequence length="58" mass="5676">MKTTAGVPVGVVLVGLGLLEVAVGDGWAVVGWAVVGVEVDGAGDVGVDEDCVCFGEVC</sequence>
<dbReference type="AlphaFoldDB" id="A0A4R2IEX9"/>
<gene>
    <name evidence="1" type="ORF">EV646_11411</name>
</gene>
<reference evidence="1 2" key="1">
    <citation type="journal article" date="2015" name="Stand. Genomic Sci.">
        <title>Genomic Encyclopedia of Bacterial and Archaeal Type Strains, Phase III: the genomes of soil and plant-associated and newly described type strains.</title>
        <authorList>
            <person name="Whitman W.B."/>
            <person name="Woyke T."/>
            <person name="Klenk H.P."/>
            <person name="Zhou Y."/>
            <person name="Lilburn T.G."/>
            <person name="Beck B.J."/>
            <person name="De Vos P."/>
            <person name="Vandamme P."/>
            <person name="Eisen J.A."/>
            <person name="Garrity G."/>
            <person name="Hugenholtz P."/>
            <person name="Kyrpides N.C."/>
        </authorList>
    </citation>
    <scope>NUCLEOTIDE SEQUENCE [LARGE SCALE GENOMIC DNA]</scope>
    <source>
        <strain evidence="1 2">VKM Ac-2541</strain>
    </source>
</reference>
<organism evidence="1 2">
    <name type="scientific">Kribbella antiqua</name>
    <dbReference type="NCBI Taxonomy" id="2512217"/>
    <lineage>
        <taxon>Bacteria</taxon>
        <taxon>Bacillati</taxon>
        <taxon>Actinomycetota</taxon>
        <taxon>Actinomycetes</taxon>
        <taxon>Propionibacteriales</taxon>
        <taxon>Kribbellaceae</taxon>
        <taxon>Kribbella</taxon>
    </lineage>
</organism>
<dbReference type="RefSeq" id="WP_241996480.1">
    <property type="nucleotide sequence ID" value="NZ_SLWR01000014.1"/>
</dbReference>
<comment type="caution">
    <text evidence="1">The sequence shown here is derived from an EMBL/GenBank/DDBJ whole genome shotgun (WGS) entry which is preliminary data.</text>
</comment>
<evidence type="ECO:0000313" key="2">
    <source>
        <dbReference type="Proteomes" id="UP000295573"/>
    </source>
</evidence>